<dbReference type="SUPFAM" id="SSF56645">
    <property type="entry name" value="Acyl-CoA dehydrogenase NM domain-like"/>
    <property type="match status" value="1"/>
</dbReference>
<dbReference type="Proteomes" id="UP000487929">
    <property type="component" value="Unassembled WGS sequence"/>
</dbReference>
<name>A0A7X4W6M3_9GAMM</name>
<evidence type="ECO:0000259" key="14">
    <source>
        <dbReference type="Pfam" id="PF12806"/>
    </source>
</evidence>
<dbReference type="Gene3D" id="2.40.110.10">
    <property type="entry name" value="Butyryl-CoA Dehydrogenase, subunit A, domain 2"/>
    <property type="match status" value="1"/>
</dbReference>
<dbReference type="EC" id="1.3.99.41" evidence="8"/>
<dbReference type="GO" id="GO:0050660">
    <property type="term" value="F:flavin adenine dinucleotide binding"/>
    <property type="evidence" value="ECO:0007669"/>
    <property type="project" value="InterPro"/>
</dbReference>
<dbReference type="InterPro" id="IPR009100">
    <property type="entry name" value="AcylCoA_DH/oxidase_NM_dom_sf"/>
</dbReference>
<dbReference type="Pfam" id="PF02770">
    <property type="entry name" value="Acyl-CoA_dh_M"/>
    <property type="match status" value="1"/>
</dbReference>
<dbReference type="OrthoDB" id="9764895at2"/>
<reference evidence="15 16" key="1">
    <citation type="submission" date="2019-12" db="EMBL/GenBank/DDBJ databases">
        <title>Draft genome sequencing of Halomonas alimentaria DSM 15356.</title>
        <authorList>
            <person name="Pandiyan K."/>
            <person name="Kushwaha P."/>
            <person name="Gowdham M."/>
            <person name="Chakdar H."/>
            <person name="Singh A."/>
            <person name="Kumar M."/>
            <person name="Saxena A.K."/>
        </authorList>
    </citation>
    <scope>NUCLEOTIDE SEQUENCE [LARGE SCALE GENOMIC DNA]</scope>
    <source>
        <strain evidence="15 16">DSM 15356</strain>
    </source>
</reference>
<dbReference type="EMBL" id="WUTT01000001">
    <property type="protein sequence ID" value="NAW35362.1"/>
    <property type="molecule type" value="Genomic_DNA"/>
</dbReference>
<comment type="cofactor">
    <cofactor evidence="1 10">
        <name>FAD</name>
        <dbReference type="ChEBI" id="CHEBI:57692"/>
    </cofactor>
</comment>
<dbReference type="SUPFAM" id="SSF47203">
    <property type="entry name" value="Acyl-CoA dehydrogenase C-terminal domain-like"/>
    <property type="match status" value="1"/>
</dbReference>
<evidence type="ECO:0000259" key="12">
    <source>
        <dbReference type="Pfam" id="PF02770"/>
    </source>
</evidence>
<comment type="caution">
    <text evidence="15">The sequence shown here is derived from an EMBL/GenBank/DDBJ whole genome shotgun (WGS) entry which is preliminary data.</text>
</comment>
<keyword evidence="4 10" id="KW-0274">FAD</keyword>
<dbReference type="Gene3D" id="1.20.140.10">
    <property type="entry name" value="Butyryl-CoA Dehydrogenase, subunit A, domain 3"/>
    <property type="match status" value="1"/>
</dbReference>
<dbReference type="InterPro" id="IPR036250">
    <property type="entry name" value="AcylCo_DH-like_C"/>
</dbReference>
<keyword evidence="16" id="KW-1185">Reference proteome</keyword>
<feature type="domain" description="Acyl-CoA dehydrogenase/oxidase C-terminal" evidence="11">
    <location>
        <begin position="284"/>
        <end position="452"/>
    </location>
</feature>
<feature type="domain" description="Acyl-CoA dehydrogenase/oxidase N-terminal" evidence="13">
    <location>
        <begin position="79"/>
        <end position="156"/>
    </location>
</feature>
<proteinExistence type="inferred from homology"/>
<dbReference type="InterPro" id="IPR052166">
    <property type="entry name" value="Diverse_Acyl-CoA_DH"/>
</dbReference>
<evidence type="ECO:0000256" key="9">
    <source>
        <dbReference type="ARBA" id="ARBA00069043"/>
    </source>
</evidence>
<dbReference type="InterPro" id="IPR006091">
    <property type="entry name" value="Acyl-CoA_Oxase/DH_mid-dom"/>
</dbReference>
<dbReference type="AlphaFoldDB" id="A0A7X4W6M3"/>
<dbReference type="InterPro" id="IPR046373">
    <property type="entry name" value="Acyl-CoA_Oxase/DH_mid-dom_sf"/>
</dbReference>
<organism evidence="15 16">
    <name type="scientific">Halomonas alimentaria</name>
    <dbReference type="NCBI Taxonomy" id="147248"/>
    <lineage>
        <taxon>Bacteria</taxon>
        <taxon>Pseudomonadati</taxon>
        <taxon>Pseudomonadota</taxon>
        <taxon>Gammaproteobacteria</taxon>
        <taxon>Oceanospirillales</taxon>
        <taxon>Halomonadaceae</taxon>
        <taxon>Halomonas</taxon>
    </lineage>
</organism>
<evidence type="ECO:0000256" key="8">
    <source>
        <dbReference type="ARBA" id="ARBA00066694"/>
    </source>
</evidence>
<evidence type="ECO:0000313" key="15">
    <source>
        <dbReference type="EMBL" id="NAW35362.1"/>
    </source>
</evidence>
<evidence type="ECO:0000256" key="2">
    <source>
        <dbReference type="ARBA" id="ARBA00009347"/>
    </source>
</evidence>
<evidence type="ECO:0000256" key="6">
    <source>
        <dbReference type="ARBA" id="ARBA00051388"/>
    </source>
</evidence>
<evidence type="ECO:0000256" key="7">
    <source>
        <dbReference type="ARBA" id="ARBA00058683"/>
    </source>
</evidence>
<evidence type="ECO:0000259" key="11">
    <source>
        <dbReference type="Pfam" id="PF00441"/>
    </source>
</evidence>
<accession>A0A7X4W6M3</accession>
<sequence length="597" mass="62979">MIPFAAPVRDLRFVLEELLEHGSLALPGFEEASPDLVEAVLEEAARLAGEVWAPLNASGDRQGCARRDDGGVSVPDGFIEAYQAYAEGGWNGIGVSEALGGQGLPEVVASSVQEMLHGANMALGLCPMLTAGAIEALAHHGSDEQQATYLPKLVEGTWTGTMNLTEPQAGSDLSKVRTRAVPQEDGSYRLFGQKIFITWGEHDAAENIIHLVLARKPDAPEGNKGISLFLVPKFLVNEDGSLGSRNDVTCASIEHKLGIHGSPTCTLAFGENDGAIGYLVGEEGRGLNHMFTMMNEARHKVGIQGIGVAERACQHAFAYALDRTQGRSPRSGRSDCTISDHLDVRRMLLSMRARTDALRALALYCAAQLDVARHAADEGERKAAQARVDVLIPVVKAFSTDQAVEIASLGVQVHGGMGFIEETGAAQLLRDARIAPIYEGTNGIQALDLAGRKLQRDGGAALEGLIGEVEATAAELEASAEHVELGRSLAGGAADLRAAMAAVLEAGADPESGADAVQAYATPFLNLAGHVLCAWQMGRAALKASAAQASGSEEPFYSAKRQSADYAIRQWLPVGRAQRAVIEAGMASLAAFDANPH</sequence>
<feature type="domain" description="Acyl-CoA oxidase/dehydrogenase middle" evidence="12">
    <location>
        <begin position="162"/>
        <end position="269"/>
    </location>
</feature>
<dbReference type="InterPro" id="IPR009075">
    <property type="entry name" value="AcylCo_DH/oxidase_C"/>
</dbReference>
<feature type="domain" description="Acetyl-CoA dehydrogenase-like C-terminal" evidence="14">
    <location>
        <begin position="465"/>
        <end position="592"/>
    </location>
</feature>
<evidence type="ECO:0000313" key="16">
    <source>
        <dbReference type="Proteomes" id="UP000487929"/>
    </source>
</evidence>
<evidence type="ECO:0000256" key="4">
    <source>
        <dbReference type="ARBA" id="ARBA00022827"/>
    </source>
</evidence>
<evidence type="ECO:0000256" key="3">
    <source>
        <dbReference type="ARBA" id="ARBA00022630"/>
    </source>
</evidence>
<dbReference type="InterPro" id="IPR037069">
    <property type="entry name" value="AcylCoA_DH/ox_N_sf"/>
</dbReference>
<dbReference type="PANTHER" id="PTHR42803:SF1">
    <property type="entry name" value="BROAD-SPECIFICITY LINEAR ACYL-COA DEHYDROGENASE FADE5"/>
    <property type="match status" value="1"/>
</dbReference>
<protein>
    <recommendedName>
        <fullName evidence="9">3-methylmercaptopropionyl-CoA dehydrogenase</fullName>
        <ecNumber evidence="8">1.3.99.41</ecNumber>
    </recommendedName>
</protein>
<dbReference type="RefSeq" id="WP_161432559.1">
    <property type="nucleotide sequence ID" value="NZ_WUTT01000001.1"/>
</dbReference>
<dbReference type="Gene3D" id="1.10.540.10">
    <property type="entry name" value="Acyl-CoA dehydrogenase/oxidase, N-terminal domain"/>
    <property type="match status" value="1"/>
</dbReference>
<dbReference type="InterPro" id="IPR025878">
    <property type="entry name" value="Acyl-CoA_dh-like_C_dom"/>
</dbReference>
<evidence type="ECO:0000256" key="5">
    <source>
        <dbReference type="ARBA" id="ARBA00023002"/>
    </source>
</evidence>
<comment type="similarity">
    <text evidence="2 10">Belongs to the acyl-CoA dehydrogenase family.</text>
</comment>
<dbReference type="InterPro" id="IPR013786">
    <property type="entry name" value="AcylCoA_DH/ox_N"/>
</dbReference>
<comment type="function">
    <text evidence="7">Involved in the assimilation of dimethylsulphoniopropionate (DMSP), an important compound in the fixation of carbon in marine phytoplankton, by mediating the conversion of 3-(methylthio)propanoyl-CoA (MMPA-CoA) to 3-(methylthio)acryloyl-CoA (MTA-CoA).</text>
</comment>
<dbReference type="FunFam" id="2.40.110.10:FF:000031">
    <property type="entry name" value="Acyl-CoA dehydrogenase, putative"/>
    <property type="match status" value="1"/>
</dbReference>
<evidence type="ECO:0000256" key="10">
    <source>
        <dbReference type="RuleBase" id="RU362125"/>
    </source>
</evidence>
<dbReference type="PANTHER" id="PTHR42803">
    <property type="entry name" value="ACYL-COA DEHYDROGENASE"/>
    <property type="match status" value="1"/>
</dbReference>
<evidence type="ECO:0000259" key="13">
    <source>
        <dbReference type="Pfam" id="PF02771"/>
    </source>
</evidence>
<gene>
    <name evidence="15" type="ORF">GRB96_13145</name>
</gene>
<comment type="catalytic activity">
    <reaction evidence="6">
        <text>3-(methylsulfanyl)propanoyl-CoA + oxidized [electron-transfer flavoprotein] + H(+) = 3-(methylsulfanyl)acryloyl-CoA + reduced [electron-transfer flavoprotein]</text>
        <dbReference type="Rhea" id="RHEA:52612"/>
        <dbReference type="Rhea" id="RHEA-COMP:10685"/>
        <dbReference type="Rhea" id="RHEA-COMP:10686"/>
        <dbReference type="ChEBI" id="CHEBI:15378"/>
        <dbReference type="ChEBI" id="CHEBI:57692"/>
        <dbReference type="ChEBI" id="CHEBI:58307"/>
        <dbReference type="ChEBI" id="CHEBI:82815"/>
        <dbReference type="ChEBI" id="CHEBI:84994"/>
        <dbReference type="EC" id="1.3.99.41"/>
    </reaction>
    <physiologicalReaction direction="left-to-right" evidence="6">
        <dbReference type="Rhea" id="RHEA:52613"/>
    </physiologicalReaction>
</comment>
<evidence type="ECO:0000256" key="1">
    <source>
        <dbReference type="ARBA" id="ARBA00001974"/>
    </source>
</evidence>
<keyword evidence="3 10" id="KW-0285">Flavoprotein</keyword>
<dbReference type="Pfam" id="PF02771">
    <property type="entry name" value="Acyl-CoA_dh_N"/>
    <property type="match status" value="1"/>
</dbReference>
<dbReference type="Pfam" id="PF00441">
    <property type="entry name" value="Acyl-CoA_dh_1"/>
    <property type="match status" value="1"/>
</dbReference>
<dbReference type="GO" id="GO:0016627">
    <property type="term" value="F:oxidoreductase activity, acting on the CH-CH group of donors"/>
    <property type="evidence" value="ECO:0007669"/>
    <property type="project" value="InterPro"/>
</dbReference>
<keyword evidence="5 10" id="KW-0560">Oxidoreductase</keyword>
<dbReference type="Pfam" id="PF12806">
    <property type="entry name" value="Acyl-CoA_dh_C"/>
    <property type="match status" value="1"/>
</dbReference>